<name>A0A1G2HUL1_9BACT</name>
<dbReference type="PANTHER" id="PTHR33795">
    <property type="entry name" value="INSERTION ELEMENT IS150 PROTEIN INSJ"/>
    <property type="match status" value="1"/>
</dbReference>
<dbReference type="PANTHER" id="PTHR33795:SF1">
    <property type="entry name" value="INSERTION ELEMENT IS150 PROTEIN INSJ"/>
    <property type="match status" value="1"/>
</dbReference>
<gene>
    <name evidence="1" type="ORF">A2822_04910</name>
</gene>
<dbReference type="InterPro" id="IPR046929">
    <property type="entry name" value="HTH_Tnp"/>
</dbReference>
<dbReference type="Proteomes" id="UP000178774">
    <property type="component" value="Unassembled WGS sequence"/>
</dbReference>
<organism evidence="1 2">
    <name type="scientific">Candidatus Staskawiczbacteria bacterium RIFCSPHIGHO2_01_FULL_41_41</name>
    <dbReference type="NCBI Taxonomy" id="1802203"/>
    <lineage>
        <taxon>Bacteria</taxon>
        <taxon>Candidatus Staskawicziibacteriota</taxon>
    </lineage>
</organism>
<comment type="caution">
    <text evidence="1">The sequence shown here is derived from an EMBL/GenBank/DDBJ whole genome shotgun (WGS) entry which is preliminary data.</text>
</comment>
<dbReference type="Pfam" id="PF20310">
    <property type="entry name" value="HTH_Tnp_2"/>
    <property type="match status" value="1"/>
</dbReference>
<accession>A0A1G2HUL1</accession>
<protein>
    <recommendedName>
        <fullName evidence="3">Transposase</fullName>
    </recommendedName>
</protein>
<proteinExistence type="predicted"/>
<evidence type="ECO:0008006" key="3">
    <source>
        <dbReference type="Google" id="ProtNLM"/>
    </source>
</evidence>
<dbReference type="InterPro" id="IPR009057">
    <property type="entry name" value="Homeodomain-like_sf"/>
</dbReference>
<evidence type="ECO:0000313" key="2">
    <source>
        <dbReference type="Proteomes" id="UP000178774"/>
    </source>
</evidence>
<dbReference type="EMBL" id="MHOP01000010">
    <property type="protein sequence ID" value="OGZ66089.1"/>
    <property type="molecule type" value="Genomic_DNA"/>
</dbReference>
<sequence>MSKRIFTPDQIDELLKNPHVVKCSEKSITYHKDFKLLVIRQYQDEGLSAIQIFKQAGFNLDIIGRKVPKDCLYDWIEIWKTKGVDGFSKEQRGITKGGTNGKRSFKNLTDSEKIKELEMKVAYLKAENAFLARLRAKRKG</sequence>
<evidence type="ECO:0000313" key="1">
    <source>
        <dbReference type="EMBL" id="OGZ66089.1"/>
    </source>
</evidence>
<reference evidence="1 2" key="1">
    <citation type="journal article" date="2016" name="Nat. Commun.">
        <title>Thousands of microbial genomes shed light on interconnected biogeochemical processes in an aquifer system.</title>
        <authorList>
            <person name="Anantharaman K."/>
            <person name="Brown C.T."/>
            <person name="Hug L.A."/>
            <person name="Sharon I."/>
            <person name="Castelle C.J."/>
            <person name="Probst A.J."/>
            <person name="Thomas B.C."/>
            <person name="Singh A."/>
            <person name="Wilkins M.J."/>
            <person name="Karaoz U."/>
            <person name="Brodie E.L."/>
            <person name="Williams K.H."/>
            <person name="Hubbard S.S."/>
            <person name="Banfield J.F."/>
        </authorList>
    </citation>
    <scope>NUCLEOTIDE SEQUENCE [LARGE SCALE GENOMIC DNA]</scope>
</reference>
<dbReference type="SUPFAM" id="SSF46689">
    <property type="entry name" value="Homeodomain-like"/>
    <property type="match status" value="1"/>
</dbReference>
<dbReference type="AlphaFoldDB" id="A0A1G2HUL1"/>
<dbReference type="InterPro" id="IPR052057">
    <property type="entry name" value="IS150/IS1296_orfA-like"/>
</dbReference>